<evidence type="ECO:0000256" key="1">
    <source>
        <dbReference type="SAM" id="MobiDB-lite"/>
    </source>
</evidence>
<evidence type="ECO:0000313" key="3">
    <source>
        <dbReference type="Proteomes" id="UP000601710"/>
    </source>
</evidence>
<dbReference type="AlphaFoldDB" id="A0A6J8FJR9"/>
<reference evidence="2" key="1">
    <citation type="submission" date="2020-06" db="EMBL/GenBank/DDBJ databases">
        <authorList>
            <person name="Camacho E."/>
            <person name="Gonzalez-de la Fuente S."/>
            <person name="Rastrojo A."/>
            <person name="Peiro-Pastor R."/>
            <person name="Solana JC."/>
            <person name="Tabera L."/>
            <person name="Gamarro F."/>
            <person name="Carrasco-Ramiro F."/>
            <person name="Requena JM."/>
            <person name="Aguado B."/>
        </authorList>
    </citation>
    <scope>NUCLEOTIDE SEQUENCE</scope>
</reference>
<name>A0A6J8FJR9_LEIDO</name>
<dbReference type="EMBL" id="LR812648">
    <property type="protein sequence ID" value="CAC5431506.1"/>
    <property type="molecule type" value="Genomic_DNA"/>
</dbReference>
<feature type="compositionally biased region" description="Polar residues" evidence="1">
    <location>
        <begin position="73"/>
        <end position="96"/>
    </location>
</feature>
<feature type="region of interest" description="Disordered" evidence="1">
    <location>
        <begin position="1"/>
        <end position="29"/>
    </location>
</feature>
<sequence>MPPPVQPHECERKPCDSPAGSSHPRRRRRCGGRCCYSPPLAVSRAQQLIGGIIVGDNGLAHGNLAGGEAANTIDGNNGGSDSTNQALPADSPQNLYAPNNLRRPLQPLDRLVDPVVRFLRVNNLYASHSVFRDLPHPRMAPHVHGQRAHRIRKLIG</sequence>
<proteinExistence type="predicted"/>
<gene>
    <name evidence="2" type="ORF">LDHU3_28.1580</name>
</gene>
<accession>A0A6J8FJR9</accession>
<organism evidence="2 3">
    <name type="scientific">Leishmania donovani</name>
    <dbReference type="NCBI Taxonomy" id="5661"/>
    <lineage>
        <taxon>Eukaryota</taxon>
        <taxon>Discoba</taxon>
        <taxon>Euglenozoa</taxon>
        <taxon>Kinetoplastea</taxon>
        <taxon>Metakinetoplastina</taxon>
        <taxon>Trypanosomatida</taxon>
        <taxon>Trypanosomatidae</taxon>
        <taxon>Leishmaniinae</taxon>
        <taxon>Leishmania</taxon>
    </lineage>
</organism>
<protein>
    <submittedName>
        <fullName evidence="2">Hypothetical_protein</fullName>
    </submittedName>
</protein>
<feature type="region of interest" description="Disordered" evidence="1">
    <location>
        <begin position="71"/>
        <end position="96"/>
    </location>
</feature>
<dbReference type="Proteomes" id="UP000601710">
    <property type="component" value="Chromosome 28"/>
</dbReference>
<dbReference type="VEuPathDB" id="TriTrypDB:LDHU3_28.1580"/>
<evidence type="ECO:0000313" key="2">
    <source>
        <dbReference type="EMBL" id="CAC5431506.1"/>
    </source>
</evidence>